<dbReference type="AlphaFoldDB" id="A0A1J1HPF4"/>
<evidence type="ECO:0000313" key="2">
    <source>
        <dbReference type="Proteomes" id="UP000183832"/>
    </source>
</evidence>
<dbReference type="Proteomes" id="UP000183832">
    <property type="component" value="Unassembled WGS sequence"/>
</dbReference>
<accession>A0A1J1HPF4</accession>
<proteinExistence type="predicted"/>
<name>A0A1J1HPF4_9DIPT</name>
<reference evidence="1 2" key="1">
    <citation type="submission" date="2015-04" db="EMBL/GenBank/DDBJ databases">
        <authorList>
            <person name="Syromyatnikov M.Y."/>
            <person name="Popov V.N."/>
        </authorList>
    </citation>
    <scope>NUCLEOTIDE SEQUENCE [LARGE SCALE GENOMIC DNA]</scope>
</reference>
<evidence type="ECO:0000313" key="1">
    <source>
        <dbReference type="EMBL" id="CRK89843.1"/>
    </source>
</evidence>
<organism evidence="1 2">
    <name type="scientific">Clunio marinus</name>
    <dbReference type="NCBI Taxonomy" id="568069"/>
    <lineage>
        <taxon>Eukaryota</taxon>
        <taxon>Metazoa</taxon>
        <taxon>Ecdysozoa</taxon>
        <taxon>Arthropoda</taxon>
        <taxon>Hexapoda</taxon>
        <taxon>Insecta</taxon>
        <taxon>Pterygota</taxon>
        <taxon>Neoptera</taxon>
        <taxon>Endopterygota</taxon>
        <taxon>Diptera</taxon>
        <taxon>Nematocera</taxon>
        <taxon>Chironomoidea</taxon>
        <taxon>Chironomidae</taxon>
        <taxon>Clunio</taxon>
    </lineage>
</organism>
<keyword evidence="2" id="KW-1185">Reference proteome</keyword>
<dbReference type="EMBL" id="CVRI01000014">
    <property type="protein sequence ID" value="CRK89843.1"/>
    <property type="molecule type" value="Genomic_DNA"/>
</dbReference>
<protein>
    <submittedName>
        <fullName evidence="1">CLUMA_CG003501, isoform A</fullName>
    </submittedName>
</protein>
<gene>
    <name evidence="1" type="ORF">CLUMA_CG003501</name>
</gene>
<sequence length="106" mass="12591">MKSNREVDGWLIKALVKEQEEEEEEENLFASRPMVRKSLRCVFKMPQPFHPNKCSRHANRQSLDSKIYFKNSSCIFSSKRKLFPFQACDLMLLWYAQQQTADEQKS</sequence>